<evidence type="ECO:0000313" key="1">
    <source>
        <dbReference type="EMBL" id="KGF34312.1"/>
    </source>
</evidence>
<comment type="caution">
    <text evidence="1">The sequence shown here is derived from an EMBL/GenBank/DDBJ whole genome shotgun (WGS) entry which is preliminary data.</text>
</comment>
<evidence type="ECO:0008006" key="3">
    <source>
        <dbReference type="Google" id="ProtNLM"/>
    </source>
</evidence>
<dbReference type="Proteomes" id="UP000029556">
    <property type="component" value="Unassembled WGS sequence"/>
</dbReference>
<dbReference type="RefSeq" id="WP_036873606.1">
    <property type="nucleotide sequence ID" value="NZ_JRNN01000072.1"/>
</dbReference>
<reference evidence="1 2" key="1">
    <citation type="submission" date="2014-07" db="EMBL/GenBank/DDBJ databases">
        <authorList>
            <person name="McCorrison J."/>
            <person name="Sanka R."/>
            <person name="Torralba M."/>
            <person name="Gillis M."/>
            <person name="Haft D.H."/>
            <person name="Methe B."/>
            <person name="Sutton G."/>
            <person name="Nelson K.E."/>
        </authorList>
    </citation>
    <scope>NUCLEOTIDE SEQUENCE [LARGE SCALE GENOMIC DNA]</scope>
    <source>
        <strain evidence="1 2">DNF00853</strain>
    </source>
</reference>
<protein>
    <recommendedName>
        <fullName evidence="3">Wadjet protein JetD C-terminal domain-containing protein</fullName>
    </recommendedName>
</protein>
<dbReference type="AlphaFoldDB" id="A0A096AUR0"/>
<sequence length="282" mass="32498">MNITRSLLENLCALAAGETIAASKLKGKWINEMLQDGVLVAISHGSRVTYKVAAVDYFQKYLAEKYNLRDVKAILNMKLNHDTERSRQVTLSGDSKLLRQRTMRGFLVNGYEPLDVELSGVRQTLRFQPGMLPFIHDYPSFVIPKDVTVIGMENVENFVQIAHQRYLFPNNRLLFVSRYPQSGDLIKWLKTIPNPYIHFGDFDLAGIHIYLSEYYKHLGSRASFLIPSDIAIRLQHGSGQRYDAQYDKFKDMVVTDQRVQPLVDLIHRTHKGYDQEGYIQKE</sequence>
<dbReference type="EMBL" id="JRNN01000072">
    <property type="protein sequence ID" value="KGF34312.1"/>
    <property type="molecule type" value="Genomic_DNA"/>
</dbReference>
<accession>A0A096AUR0</accession>
<name>A0A096AUR0_9BACT</name>
<gene>
    <name evidence="1" type="ORF">HMPREF2137_08855</name>
</gene>
<organism evidence="1 2">
    <name type="scientific">Hoylesella buccalis DNF00853</name>
    <dbReference type="NCBI Taxonomy" id="1401074"/>
    <lineage>
        <taxon>Bacteria</taxon>
        <taxon>Pseudomonadati</taxon>
        <taxon>Bacteroidota</taxon>
        <taxon>Bacteroidia</taxon>
        <taxon>Bacteroidales</taxon>
        <taxon>Prevotellaceae</taxon>
        <taxon>Hoylesella</taxon>
    </lineage>
</organism>
<proteinExistence type="predicted"/>
<evidence type="ECO:0000313" key="2">
    <source>
        <dbReference type="Proteomes" id="UP000029556"/>
    </source>
</evidence>
<dbReference type="OrthoDB" id="9811427at2"/>